<evidence type="ECO:0000313" key="2">
    <source>
        <dbReference type="EMBL" id="AYG78114.1"/>
    </source>
</evidence>
<proteinExistence type="predicted"/>
<dbReference type="EMBL" id="CP032698">
    <property type="protein sequence ID" value="AYG78114.1"/>
    <property type="molecule type" value="Genomic_DNA"/>
</dbReference>
<dbReference type="AlphaFoldDB" id="A0A387H445"/>
<evidence type="ECO:0000313" key="3">
    <source>
        <dbReference type="Proteomes" id="UP000271554"/>
    </source>
</evidence>
<feature type="region of interest" description="Disordered" evidence="1">
    <location>
        <begin position="69"/>
        <end position="249"/>
    </location>
</feature>
<feature type="region of interest" description="Disordered" evidence="1">
    <location>
        <begin position="19"/>
        <end position="40"/>
    </location>
</feature>
<reference evidence="2 3" key="1">
    <citation type="submission" date="2018-10" db="EMBL/GenBank/DDBJ databases">
        <title>Relationship between Morphology and Antimicrobial Activity in Streptomyces.</title>
        <authorList>
            <person name="Kang H.J."/>
            <person name="Kim S.B."/>
        </authorList>
    </citation>
    <scope>NUCLEOTIDE SEQUENCE [LARGE SCALE GENOMIC DNA]</scope>
    <source>
        <strain evidence="2 3">BH38</strain>
    </source>
</reference>
<accession>A0A387H445</accession>
<organism evidence="2 3">
    <name type="scientific">Streptomyces hundungensis</name>
    <dbReference type="NCBI Taxonomy" id="1077946"/>
    <lineage>
        <taxon>Bacteria</taxon>
        <taxon>Bacillati</taxon>
        <taxon>Actinomycetota</taxon>
        <taxon>Actinomycetes</taxon>
        <taxon>Kitasatosporales</taxon>
        <taxon>Streptomycetaceae</taxon>
        <taxon>Streptomyces</taxon>
    </lineage>
</organism>
<feature type="compositionally biased region" description="Low complexity" evidence="1">
    <location>
        <begin position="191"/>
        <end position="211"/>
    </location>
</feature>
<feature type="compositionally biased region" description="Basic residues" evidence="1">
    <location>
        <begin position="95"/>
        <end position="111"/>
    </location>
</feature>
<sequence>MTRSRRAAKINRTAANCLRGKCGSADPHSRARPGLSLNSAPADARLPLFAPNSRNVQGRCGSKRWTLRLTDAEPPLGPRIRDAPRPLRSHDSPRHVRRHGPPPHRRSHHLLARRDTRRLVGTATPSTSGSRVCRPSTPRGRRPRDTSGIPPDLTRWRYDPATRQPQDTGHNGAGHRRPTRESGTLSGLTGVPGVPGVPGVSGVPGVPGVPGMLNSFGEWTSRAGESAGDSRMRRGDVPWTQAGRRPTTG</sequence>
<name>A0A387H445_9ACTN</name>
<evidence type="ECO:0000256" key="1">
    <source>
        <dbReference type="SAM" id="MobiDB-lite"/>
    </source>
</evidence>
<dbReference type="KEGG" id="shun:DWB77_00221"/>
<gene>
    <name evidence="2" type="ORF">DWB77_00221</name>
</gene>
<feature type="compositionally biased region" description="Basic and acidic residues" evidence="1">
    <location>
        <begin position="79"/>
        <end position="94"/>
    </location>
</feature>
<protein>
    <submittedName>
        <fullName evidence="2">Uncharacterized protein</fullName>
    </submittedName>
</protein>
<keyword evidence="3" id="KW-1185">Reference proteome</keyword>
<dbReference type="Proteomes" id="UP000271554">
    <property type="component" value="Chromosome"/>
</dbReference>